<dbReference type="EMBL" id="JABFUD020000003">
    <property type="protein sequence ID" value="KAI5081777.1"/>
    <property type="molecule type" value="Genomic_DNA"/>
</dbReference>
<gene>
    <name evidence="1" type="ORF">GOP47_0001520</name>
</gene>
<evidence type="ECO:0000313" key="1">
    <source>
        <dbReference type="EMBL" id="KAI5081777.1"/>
    </source>
</evidence>
<reference evidence="1" key="1">
    <citation type="submission" date="2021-01" db="EMBL/GenBank/DDBJ databases">
        <title>Adiantum capillus-veneris genome.</title>
        <authorList>
            <person name="Fang Y."/>
            <person name="Liao Q."/>
        </authorList>
    </citation>
    <scope>NUCLEOTIDE SEQUENCE</scope>
    <source>
        <strain evidence="1">H3</strain>
        <tissue evidence="1">Leaf</tissue>
    </source>
</reference>
<dbReference type="AlphaFoldDB" id="A0A9D4VA80"/>
<name>A0A9D4VA80_ADICA</name>
<proteinExistence type="predicted"/>
<accession>A0A9D4VA80</accession>
<comment type="caution">
    <text evidence="1">The sequence shown here is derived from an EMBL/GenBank/DDBJ whole genome shotgun (WGS) entry which is preliminary data.</text>
</comment>
<dbReference type="Proteomes" id="UP000886520">
    <property type="component" value="Chromosome 2"/>
</dbReference>
<keyword evidence="2" id="KW-1185">Reference proteome</keyword>
<protein>
    <submittedName>
        <fullName evidence="1">Uncharacterized protein</fullName>
    </submittedName>
</protein>
<evidence type="ECO:0000313" key="2">
    <source>
        <dbReference type="Proteomes" id="UP000886520"/>
    </source>
</evidence>
<sequence>MIGHGLLLVGEWPKSKSLIKKEILQGGGHAESAICMGGGGVPGKRAGPRVERGVQVAVELGCEQAWRHLYRESAGLHEGKVVGGQGPCREAEGEAREKVAKGLKEINQRRRHHYENLWR</sequence>
<organism evidence="1 2">
    <name type="scientific">Adiantum capillus-veneris</name>
    <name type="common">Maidenhair fern</name>
    <dbReference type="NCBI Taxonomy" id="13818"/>
    <lineage>
        <taxon>Eukaryota</taxon>
        <taxon>Viridiplantae</taxon>
        <taxon>Streptophyta</taxon>
        <taxon>Embryophyta</taxon>
        <taxon>Tracheophyta</taxon>
        <taxon>Polypodiopsida</taxon>
        <taxon>Polypodiidae</taxon>
        <taxon>Polypodiales</taxon>
        <taxon>Pteridineae</taxon>
        <taxon>Pteridaceae</taxon>
        <taxon>Vittarioideae</taxon>
        <taxon>Adiantum</taxon>
    </lineage>
</organism>